<dbReference type="InterPro" id="IPR001005">
    <property type="entry name" value="SANT/Myb"/>
</dbReference>
<dbReference type="SUPFAM" id="SSF46689">
    <property type="entry name" value="Homeodomain-like"/>
    <property type="match status" value="1"/>
</dbReference>
<evidence type="ECO:0000313" key="4">
    <source>
        <dbReference type="EMBL" id="CAI2364435.1"/>
    </source>
</evidence>
<feature type="domain" description="Myb-like" evidence="2">
    <location>
        <begin position="58"/>
        <end position="108"/>
    </location>
</feature>
<feature type="domain" description="HTH myb-type" evidence="3">
    <location>
        <begin position="58"/>
        <end position="112"/>
    </location>
</feature>
<evidence type="ECO:0000256" key="1">
    <source>
        <dbReference type="SAM" id="MobiDB-lite"/>
    </source>
</evidence>
<dbReference type="GO" id="GO:0005634">
    <property type="term" value="C:nucleus"/>
    <property type="evidence" value="ECO:0007669"/>
    <property type="project" value="TreeGrafter"/>
</dbReference>
<dbReference type="Proteomes" id="UP001295684">
    <property type="component" value="Unassembled WGS sequence"/>
</dbReference>
<reference evidence="4" key="1">
    <citation type="submission" date="2023-07" db="EMBL/GenBank/DDBJ databases">
        <authorList>
            <consortium name="AG Swart"/>
            <person name="Singh M."/>
            <person name="Singh A."/>
            <person name="Seah K."/>
            <person name="Emmerich C."/>
        </authorList>
    </citation>
    <scope>NUCLEOTIDE SEQUENCE</scope>
    <source>
        <strain evidence="4">DP1</strain>
    </source>
</reference>
<organism evidence="4 5">
    <name type="scientific">Euplotes crassus</name>
    <dbReference type="NCBI Taxonomy" id="5936"/>
    <lineage>
        <taxon>Eukaryota</taxon>
        <taxon>Sar</taxon>
        <taxon>Alveolata</taxon>
        <taxon>Ciliophora</taxon>
        <taxon>Intramacronucleata</taxon>
        <taxon>Spirotrichea</taxon>
        <taxon>Hypotrichia</taxon>
        <taxon>Euplotida</taxon>
        <taxon>Euplotidae</taxon>
        <taxon>Moneuplotes</taxon>
    </lineage>
</organism>
<dbReference type="InterPro" id="IPR009057">
    <property type="entry name" value="Homeodomain-like_sf"/>
</dbReference>
<dbReference type="PROSITE" id="PS50090">
    <property type="entry name" value="MYB_LIKE"/>
    <property type="match status" value="1"/>
</dbReference>
<evidence type="ECO:0000313" key="5">
    <source>
        <dbReference type="Proteomes" id="UP001295684"/>
    </source>
</evidence>
<dbReference type="PROSITE" id="PS51294">
    <property type="entry name" value="HTH_MYB"/>
    <property type="match status" value="1"/>
</dbReference>
<feature type="compositionally biased region" description="Low complexity" evidence="1">
    <location>
        <begin position="479"/>
        <end position="494"/>
    </location>
</feature>
<dbReference type="EMBL" id="CAMPGE010005587">
    <property type="protein sequence ID" value="CAI2364435.1"/>
    <property type="molecule type" value="Genomic_DNA"/>
</dbReference>
<gene>
    <name evidence="4" type="ORF">ECRASSUSDP1_LOCUS5778</name>
</gene>
<dbReference type="CDD" id="cd00167">
    <property type="entry name" value="SANT"/>
    <property type="match status" value="1"/>
</dbReference>
<dbReference type="GO" id="GO:0000978">
    <property type="term" value="F:RNA polymerase II cis-regulatory region sequence-specific DNA binding"/>
    <property type="evidence" value="ECO:0007669"/>
    <property type="project" value="TreeGrafter"/>
</dbReference>
<dbReference type="AlphaFoldDB" id="A0AAD1U8N2"/>
<dbReference type="GO" id="GO:0000981">
    <property type="term" value="F:DNA-binding transcription factor activity, RNA polymerase II-specific"/>
    <property type="evidence" value="ECO:0007669"/>
    <property type="project" value="TreeGrafter"/>
</dbReference>
<dbReference type="SMART" id="SM00717">
    <property type="entry name" value="SANT"/>
    <property type="match status" value="1"/>
</dbReference>
<evidence type="ECO:0000259" key="3">
    <source>
        <dbReference type="PROSITE" id="PS51294"/>
    </source>
</evidence>
<protein>
    <submittedName>
        <fullName evidence="4">Uncharacterized protein</fullName>
    </submittedName>
</protein>
<dbReference type="PANTHER" id="PTHR45614">
    <property type="entry name" value="MYB PROTEIN-RELATED"/>
    <property type="match status" value="1"/>
</dbReference>
<dbReference type="InterPro" id="IPR017930">
    <property type="entry name" value="Myb_dom"/>
</dbReference>
<dbReference type="Gene3D" id="1.10.10.60">
    <property type="entry name" value="Homeodomain-like"/>
    <property type="match status" value="1"/>
</dbReference>
<keyword evidence="5" id="KW-1185">Reference proteome</keyword>
<feature type="region of interest" description="Disordered" evidence="1">
    <location>
        <begin position="160"/>
        <end position="192"/>
    </location>
</feature>
<feature type="compositionally biased region" description="Polar residues" evidence="1">
    <location>
        <begin position="162"/>
        <end position="172"/>
    </location>
</feature>
<proteinExistence type="predicted"/>
<name>A0AAD1U8N2_EUPCR</name>
<dbReference type="InterPro" id="IPR050560">
    <property type="entry name" value="MYB_TF"/>
</dbReference>
<comment type="caution">
    <text evidence="4">The sequence shown here is derived from an EMBL/GenBank/DDBJ whole genome shotgun (WGS) entry which is preliminary data.</text>
</comment>
<feature type="region of interest" description="Disordered" evidence="1">
    <location>
        <begin position="469"/>
        <end position="535"/>
    </location>
</feature>
<sequence length="535" mass="59576">MSNNITQGNINNDLYMSQSVPSSAGYNWDPNSMNQNYQFPVFPQALPQQNDNWRANVDPRLNKSPWQPEEELIFISKHKSFGNKWTEIAKSLDGRNDNAVKNHFYSSIRKVIRKIRKQKVTNDLKTNDVERELTIYLSQYMHEMYQEYLNKKRIEKNVPVPLSSQTDPNSQPFGADMDEEAKQQTGPSPKKGDKYIIRKLVSMKISPGQIQDFVNLVTTGAQGAGASAGFRGGHANLNPAYFNGAFGQPQAHSSHMRSNSWFGSDPGMNLLCNQNMGMYDPNNLAQSFAQMSLMNANNSQTNLGFGGNIYGNFEGQLSSIPPHMKQSNKHVRSNSISAMPSGINKLDLTSHNSDTTGSNPSYMGGFTGLNQVNQKPSHDDSSFCKCNSSTSVGYSLTKPLLPPNLKLRKAESDVVSNSSYSSRSDMASINDNVSVSSLDLSFDAAGNPMFKKNIKTSAFAKVKGGTENYESVSEDESQNSENNNKNQDNSNPSPVYQAQRFRRENSEDNICISKQSQKKKSSFFHLKQNEDSDED</sequence>
<evidence type="ECO:0000259" key="2">
    <source>
        <dbReference type="PROSITE" id="PS50090"/>
    </source>
</evidence>
<accession>A0AAD1U8N2</accession>
<dbReference type="PANTHER" id="PTHR45614:SF274">
    <property type="entry name" value="MYB-LIKE DNA-BINDING PROTEIN"/>
    <property type="match status" value="1"/>
</dbReference>
<dbReference type="Pfam" id="PF00249">
    <property type="entry name" value="Myb_DNA-binding"/>
    <property type="match status" value="1"/>
</dbReference>